<dbReference type="Gene3D" id="2.120.10.30">
    <property type="entry name" value="TolB, C-terminal domain"/>
    <property type="match status" value="1"/>
</dbReference>
<dbReference type="InterPro" id="IPR014757">
    <property type="entry name" value="Tscrpt_reg_IclR_C"/>
</dbReference>
<organism evidence="7 8">
    <name type="scientific">Kaistia terrae</name>
    <dbReference type="NCBI Taxonomy" id="537017"/>
    <lineage>
        <taxon>Bacteria</taxon>
        <taxon>Pseudomonadati</taxon>
        <taxon>Pseudomonadota</taxon>
        <taxon>Alphaproteobacteria</taxon>
        <taxon>Hyphomicrobiales</taxon>
        <taxon>Kaistiaceae</taxon>
        <taxon>Kaistia</taxon>
    </lineage>
</organism>
<dbReference type="SUPFAM" id="SSF46785">
    <property type="entry name" value="Winged helix' DNA-binding domain"/>
    <property type="match status" value="1"/>
</dbReference>
<evidence type="ECO:0000256" key="4">
    <source>
        <dbReference type="SAM" id="MobiDB-lite"/>
    </source>
</evidence>
<evidence type="ECO:0000313" key="8">
    <source>
        <dbReference type="Proteomes" id="UP001596150"/>
    </source>
</evidence>
<protein>
    <submittedName>
        <fullName evidence="7">SMP-30/gluconolactonase/LRE family protein</fullName>
    </submittedName>
</protein>
<accession>A0ABW0PRA5</accession>
<evidence type="ECO:0000313" key="7">
    <source>
        <dbReference type="EMBL" id="MFC5514227.1"/>
    </source>
</evidence>
<evidence type="ECO:0000259" key="5">
    <source>
        <dbReference type="PROSITE" id="PS51077"/>
    </source>
</evidence>
<gene>
    <name evidence="7" type="ORF">ACFPP9_00475</name>
</gene>
<evidence type="ECO:0000256" key="3">
    <source>
        <dbReference type="ARBA" id="ARBA00023163"/>
    </source>
</evidence>
<keyword evidence="1" id="KW-0805">Transcription regulation</keyword>
<dbReference type="InterPro" id="IPR029016">
    <property type="entry name" value="GAF-like_dom_sf"/>
</dbReference>
<dbReference type="Pfam" id="PF08450">
    <property type="entry name" value="SGL"/>
    <property type="match status" value="1"/>
</dbReference>
<feature type="region of interest" description="Disordered" evidence="4">
    <location>
        <begin position="1"/>
        <end position="24"/>
    </location>
</feature>
<dbReference type="Proteomes" id="UP001596150">
    <property type="component" value="Unassembled WGS sequence"/>
</dbReference>
<keyword evidence="3" id="KW-0804">Transcription</keyword>
<dbReference type="Pfam" id="PF09339">
    <property type="entry name" value="HTH_IclR"/>
    <property type="match status" value="1"/>
</dbReference>
<dbReference type="InterPro" id="IPR005471">
    <property type="entry name" value="Tscrpt_reg_IclR_N"/>
</dbReference>
<dbReference type="InterPro" id="IPR011042">
    <property type="entry name" value="6-blade_b-propeller_TolB-like"/>
</dbReference>
<feature type="domain" description="IclR-ED" evidence="6">
    <location>
        <begin position="93"/>
        <end position="275"/>
    </location>
</feature>
<dbReference type="EMBL" id="JBHSML010000001">
    <property type="protein sequence ID" value="MFC5514227.1"/>
    <property type="molecule type" value="Genomic_DNA"/>
</dbReference>
<keyword evidence="8" id="KW-1185">Reference proteome</keyword>
<dbReference type="PROSITE" id="PS51078">
    <property type="entry name" value="ICLR_ED"/>
    <property type="match status" value="1"/>
</dbReference>
<sequence>MVAIPPPGSSGVPDDNWSPDPQGKPALAGTAVLQKAFDLLDHIGEAPGQLDSADLAYRTGMPRATLYRILAALQARGLVRTDPGRQTYSPGFHLIELAQNVWSSSDLVSVAASELRRLRDMTGETSYLAVMHEGTMRSLGRFDGAHSRRSAAALGVTKPVHCTSQGKAMLSHLSLAQVTALLTPPLQRFTDKTITDVPQLLAQLDIARARGFAIDDEEILEGTRCAGAAILNAMGQPIGAISVAGPTFRVTQRRAEQLGHELAAATQRISQELNRTGAVTTSVISSATTISTAQAFLGASALWHARTAAMVWIDQLGPAVHWHDATPTSITLDTLDRRIDGAFLTADGVVLLTRGVAILVNRDGTQRRLHLGAEFQASAVRTDPRGRVWVAEFNTERNVSVIGLLTPTGPSEPLWELSGEVTSLAISSDGAAFYAAVPGRNTIYVMNEADGRKRVFSRLPEATGAPMGLALDAEDRLWVGAYEGWSVVRLDADGEFERVVPLPVPTPTSLAFGGPDLSTLYITSARSGLSTETLHNAPQSGRLLALQSSVAGVAEPMAAFRFPA</sequence>
<dbReference type="InterPro" id="IPR036390">
    <property type="entry name" value="WH_DNA-bd_sf"/>
</dbReference>
<dbReference type="RefSeq" id="WP_266344852.1">
    <property type="nucleotide sequence ID" value="NZ_JAPKNH010000006.1"/>
</dbReference>
<dbReference type="PRINTS" id="PR01790">
    <property type="entry name" value="SMP30FAMILY"/>
</dbReference>
<dbReference type="InterPro" id="IPR036388">
    <property type="entry name" value="WH-like_DNA-bd_sf"/>
</dbReference>
<evidence type="ECO:0000259" key="6">
    <source>
        <dbReference type="PROSITE" id="PS51078"/>
    </source>
</evidence>
<evidence type="ECO:0000256" key="2">
    <source>
        <dbReference type="ARBA" id="ARBA00023125"/>
    </source>
</evidence>
<proteinExistence type="predicted"/>
<dbReference type="PANTHER" id="PTHR30136">
    <property type="entry name" value="HELIX-TURN-HELIX TRANSCRIPTIONAL REGULATOR, ICLR FAMILY"/>
    <property type="match status" value="1"/>
</dbReference>
<dbReference type="SUPFAM" id="SSF55781">
    <property type="entry name" value="GAF domain-like"/>
    <property type="match status" value="1"/>
</dbReference>
<dbReference type="SMART" id="SM00346">
    <property type="entry name" value="HTH_ICLR"/>
    <property type="match status" value="1"/>
</dbReference>
<dbReference type="PANTHER" id="PTHR30136:SF24">
    <property type="entry name" value="HTH-TYPE TRANSCRIPTIONAL REPRESSOR ALLR"/>
    <property type="match status" value="1"/>
</dbReference>
<dbReference type="Pfam" id="PF01614">
    <property type="entry name" value="IclR_C"/>
    <property type="match status" value="1"/>
</dbReference>
<dbReference type="InterPro" id="IPR050707">
    <property type="entry name" value="HTH_MetabolicPath_Reg"/>
</dbReference>
<comment type="caution">
    <text evidence="7">The sequence shown here is derived from an EMBL/GenBank/DDBJ whole genome shotgun (WGS) entry which is preliminary data.</text>
</comment>
<dbReference type="PROSITE" id="PS51077">
    <property type="entry name" value="HTH_ICLR"/>
    <property type="match status" value="1"/>
</dbReference>
<reference evidence="8" key="1">
    <citation type="journal article" date="2019" name="Int. J. Syst. Evol. Microbiol.">
        <title>The Global Catalogue of Microorganisms (GCM) 10K type strain sequencing project: providing services to taxonomists for standard genome sequencing and annotation.</title>
        <authorList>
            <consortium name="The Broad Institute Genomics Platform"/>
            <consortium name="The Broad Institute Genome Sequencing Center for Infectious Disease"/>
            <person name="Wu L."/>
            <person name="Ma J."/>
        </authorList>
    </citation>
    <scope>NUCLEOTIDE SEQUENCE [LARGE SCALE GENOMIC DNA]</scope>
    <source>
        <strain evidence="8">KACC 12633</strain>
    </source>
</reference>
<evidence type="ECO:0000256" key="1">
    <source>
        <dbReference type="ARBA" id="ARBA00023015"/>
    </source>
</evidence>
<keyword evidence="2" id="KW-0238">DNA-binding</keyword>
<feature type="domain" description="HTH iclR-type" evidence="5">
    <location>
        <begin position="30"/>
        <end position="92"/>
    </location>
</feature>
<dbReference type="SUPFAM" id="SSF63829">
    <property type="entry name" value="Calcium-dependent phosphotriesterase"/>
    <property type="match status" value="1"/>
</dbReference>
<dbReference type="Gene3D" id="3.30.450.40">
    <property type="match status" value="1"/>
</dbReference>
<name>A0ABW0PRA5_9HYPH</name>
<dbReference type="InterPro" id="IPR005511">
    <property type="entry name" value="SMP-30"/>
</dbReference>
<dbReference type="Gene3D" id="1.10.10.10">
    <property type="entry name" value="Winged helix-like DNA-binding domain superfamily/Winged helix DNA-binding domain"/>
    <property type="match status" value="1"/>
</dbReference>
<dbReference type="InterPro" id="IPR013658">
    <property type="entry name" value="SGL"/>
</dbReference>